<accession>A0A1I7ZSD1</accession>
<feature type="transmembrane region" description="Helical" evidence="1">
    <location>
        <begin position="41"/>
        <end position="68"/>
    </location>
</feature>
<dbReference type="AlphaFoldDB" id="A0A1I7ZSD1"/>
<reference evidence="3" key="1">
    <citation type="submission" date="2016-11" db="UniProtKB">
        <authorList>
            <consortium name="WormBaseParasite"/>
        </authorList>
    </citation>
    <scope>IDENTIFICATION</scope>
</reference>
<evidence type="ECO:0000313" key="2">
    <source>
        <dbReference type="Proteomes" id="UP000095287"/>
    </source>
</evidence>
<evidence type="ECO:0000256" key="1">
    <source>
        <dbReference type="SAM" id="Phobius"/>
    </source>
</evidence>
<keyword evidence="1" id="KW-0812">Transmembrane</keyword>
<feature type="transmembrane region" description="Helical" evidence="1">
    <location>
        <begin position="215"/>
        <end position="237"/>
    </location>
</feature>
<name>A0A1I7ZSD1_9BILA</name>
<keyword evidence="1" id="KW-0472">Membrane</keyword>
<dbReference type="WBParaSite" id="L893_g29338.t1">
    <property type="protein sequence ID" value="L893_g29338.t1"/>
    <property type="gene ID" value="L893_g29338"/>
</dbReference>
<feature type="transmembrane region" description="Helical" evidence="1">
    <location>
        <begin position="6"/>
        <end position="29"/>
    </location>
</feature>
<protein>
    <submittedName>
        <fullName evidence="3">G_PROTEIN_RECEP_F1_2 domain-containing protein</fullName>
    </submittedName>
</protein>
<proteinExistence type="predicted"/>
<keyword evidence="2" id="KW-1185">Reference proteome</keyword>
<sequence>MWAGLVIAELIFSTILSFPIIIMFVILLVKGKLHTTMRDSPPLVLVFVANFLSTLLIIGSNIEWFLIISGLIPNVGENTLWFIVPGFTRSVLSGFYDLANAALFAQRTVILLFPLKLMRRASKMIASIAIFLSLLAAFTIYFENLKHLMIFDQPIPEGCYGFSCVRRWLGGSIFIVKVIIDVILLLFGVIFLIVFRISKMVHSYTKINYYVKYMFLLHLSCAVVVQVTDYILAMAGIMVGNYIGQYGLVMESSEYFLSTLVYFMLLTKKGKTLKVLSSASKVS</sequence>
<feature type="transmembrane region" description="Helical" evidence="1">
    <location>
        <begin position="243"/>
        <end position="265"/>
    </location>
</feature>
<feature type="transmembrane region" description="Helical" evidence="1">
    <location>
        <begin position="124"/>
        <end position="142"/>
    </location>
</feature>
<organism evidence="2 3">
    <name type="scientific">Steinernema glaseri</name>
    <dbReference type="NCBI Taxonomy" id="37863"/>
    <lineage>
        <taxon>Eukaryota</taxon>
        <taxon>Metazoa</taxon>
        <taxon>Ecdysozoa</taxon>
        <taxon>Nematoda</taxon>
        <taxon>Chromadorea</taxon>
        <taxon>Rhabditida</taxon>
        <taxon>Tylenchina</taxon>
        <taxon>Panagrolaimomorpha</taxon>
        <taxon>Strongyloidoidea</taxon>
        <taxon>Steinernematidae</taxon>
        <taxon>Steinernema</taxon>
    </lineage>
</organism>
<evidence type="ECO:0000313" key="3">
    <source>
        <dbReference type="WBParaSite" id="L893_g29338.t1"/>
    </source>
</evidence>
<feature type="transmembrane region" description="Helical" evidence="1">
    <location>
        <begin position="173"/>
        <end position="195"/>
    </location>
</feature>
<feature type="transmembrane region" description="Helical" evidence="1">
    <location>
        <begin position="80"/>
        <end position="103"/>
    </location>
</feature>
<dbReference type="Proteomes" id="UP000095287">
    <property type="component" value="Unplaced"/>
</dbReference>
<keyword evidence="1" id="KW-1133">Transmembrane helix</keyword>